<accession>A0AAX3YP50</accession>
<dbReference type="Proteomes" id="UP001231166">
    <property type="component" value="Plasmid pRho-VOC14-C342"/>
</dbReference>
<feature type="transmembrane region" description="Helical" evidence="1">
    <location>
        <begin position="58"/>
        <end position="78"/>
    </location>
</feature>
<dbReference type="AlphaFoldDB" id="A0AAX3YP50"/>
<dbReference type="Proteomes" id="UP001066327">
    <property type="component" value="Unassembled WGS sequence"/>
</dbReference>
<organism evidence="3 5">
    <name type="scientific">Rhodococcus opacus</name>
    <name type="common">Nocardia opaca</name>
    <dbReference type="NCBI Taxonomy" id="37919"/>
    <lineage>
        <taxon>Bacteria</taxon>
        <taxon>Bacillati</taxon>
        <taxon>Actinomycetota</taxon>
        <taxon>Actinomycetes</taxon>
        <taxon>Mycobacteriales</taxon>
        <taxon>Nocardiaceae</taxon>
        <taxon>Rhodococcus</taxon>
    </lineage>
</organism>
<evidence type="ECO:0000313" key="5">
    <source>
        <dbReference type="Proteomes" id="UP001231166"/>
    </source>
</evidence>
<keyword evidence="1" id="KW-0472">Membrane</keyword>
<feature type="transmembrane region" description="Helical" evidence="1">
    <location>
        <begin position="29"/>
        <end position="46"/>
    </location>
</feature>
<reference evidence="3" key="2">
    <citation type="submission" date="2023-07" db="EMBL/GenBank/DDBJ databases">
        <title>Genomic analysis of Rhodococcus opacus VOC-14 with glycol ethers degradation activity.</title>
        <authorList>
            <person name="Narkevich D.A."/>
            <person name="Hlushen A.M."/>
            <person name="Akhremchuk A.E."/>
            <person name="Sikolenko M.A."/>
            <person name="Valentovich L.N."/>
        </authorList>
    </citation>
    <scope>NUCLEOTIDE SEQUENCE</scope>
    <source>
        <strain evidence="3">VOC-14</strain>
        <plasmid evidence="3">pRho-VOC14-C342</plasmid>
    </source>
</reference>
<evidence type="ECO:0000313" key="4">
    <source>
        <dbReference type="Proteomes" id="UP001066327"/>
    </source>
</evidence>
<keyword evidence="1" id="KW-1133">Transmembrane helix</keyword>
<gene>
    <name evidence="2" type="ORF">O4328_29060</name>
    <name evidence="3" type="ORF">Q5707_38780</name>
</gene>
<geneLocation type="plasmid" evidence="3 5">
    <name>pRho-VOC14-C342</name>
</geneLocation>
<keyword evidence="3" id="KW-0614">Plasmid</keyword>
<name>A0AAX3YP50_RHOOP</name>
<evidence type="ECO:0000256" key="1">
    <source>
        <dbReference type="SAM" id="Phobius"/>
    </source>
</evidence>
<evidence type="ECO:0000313" key="3">
    <source>
        <dbReference type="EMBL" id="WLF51312.1"/>
    </source>
</evidence>
<keyword evidence="4" id="KW-1185">Reference proteome</keyword>
<sequence>MDLADHTRRWAGAAINQVAGGLTTTRGRLVLWLVVLLLSTSLPETGSQRLGDAGVRMAAVTLAIISLELVVATVIWLWRRFRLRHAGRGVRSSR</sequence>
<protein>
    <submittedName>
        <fullName evidence="3">Uncharacterized protein</fullName>
    </submittedName>
</protein>
<dbReference type="EMBL" id="CP130954">
    <property type="protein sequence ID" value="WLF51312.1"/>
    <property type="molecule type" value="Genomic_DNA"/>
</dbReference>
<keyword evidence="1" id="KW-0812">Transmembrane</keyword>
<dbReference type="RefSeq" id="WP_005570394.1">
    <property type="nucleotide sequence ID" value="NZ_CAJUXZ010000033.1"/>
</dbReference>
<reference evidence="2" key="1">
    <citation type="submission" date="2022-12" db="EMBL/GenBank/DDBJ databases">
        <authorList>
            <person name="Krivoruchko A.V."/>
            <person name="Elkin A."/>
        </authorList>
    </citation>
    <scope>NUCLEOTIDE SEQUENCE</scope>
    <source>
        <strain evidence="2">IEGM 249</strain>
    </source>
</reference>
<dbReference type="EMBL" id="JAPWIS010000017">
    <property type="protein sequence ID" value="MCZ4587692.1"/>
    <property type="molecule type" value="Genomic_DNA"/>
</dbReference>
<evidence type="ECO:0000313" key="2">
    <source>
        <dbReference type="EMBL" id="MCZ4587692.1"/>
    </source>
</evidence>
<proteinExistence type="predicted"/>